<evidence type="ECO:0000256" key="1">
    <source>
        <dbReference type="SAM" id="MobiDB-lite"/>
    </source>
</evidence>
<dbReference type="Gene3D" id="3.40.570.10">
    <property type="entry name" value="Extracellular Endonuclease, subunit A"/>
    <property type="match status" value="1"/>
</dbReference>
<dbReference type="OrthoDB" id="7387101at2"/>
<comment type="caution">
    <text evidence="2">The sequence shown here is derived from an EMBL/GenBank/DDBJ whole genome shotgun (WGS) entry which is preliminary data.</text>
</comment>
<proteinExistence type="predicted"/>
<evidence type="ECO:0000313" key="3">
    <source>
        <dbReference type="Proteomes" id="UP000076503"/>
    </source>
</evidence>
<name>A0A167AD33_9GAMM</name>
<evidence type="ECO:0000313" key="2">
    <source>
        <dbReference type="EMBL" id="KZN45245.1"/>
    </source>
</evidence>
<organism evidence="2 3">
    <name type="scientific">Pseudoalteromonas luteoviolacea H33</name>
    <dbReference type="NCBI Taxonomy" id="1365251"/>
    <lineage>
        <taxon>Bacteria</taxon>
        <taxon>Pseudomonadati</taxon>
        <taxon>Pseudomonadota</taxon>
        <taxon>Gammaproteobacteria</taxon>
        <taxon>Alteromonadales</taxon>
        <taxon>Pseudoalteromonadaceae</taxon>
        <taxon>Pseudoalteromonas</taxon>
    </lineage>
</organism>
<feature type="region of interest" description="Disordered" evidence="1">
    <location>
        <begin position="1"/>
        <end position="56"/>
    </location>
</feature>
<sequence length="497" mass="55621">MMSNMDSTYSVDRQEQKQRDKAFRQQRYQSDEESPRFRDRSPIRRPAYELARTSSNMSVQDEEDIETIVLDDLDYVESISQDEYGSFIPILDQYSADLTSTEKVEEAIEVIGSSYFDVLLDPEQVQEVAQYYYQVVGARLSHIYKLLLPESSNVDFAFSAINEVALAEMPGAHLIQNFAYQYNPSVIGATFSINPAWNIAIPAGGSEERVRETTGSDSINDTKIRFFAAKDFKYKNAAGKDVTINTIVGDKVEARLSRLAPRGESAEVNADQSDLMKNVLVYNNNGNNANEKGWIRGHLLNDNLGGSALKFNLYPITGSANKEHHSRVESHVKNLVEAGYIVEYKVEVVPTVPAPHQKETAPGYKSGAAPKANLLCSVKVLSDTSTDTASNYHPEGSFSVTITSEYKTKHASSGDVSTLKAFAIKAIKSKDNTVDSKAYMRPWTSKKGLTKPLGLSHKDDKHIRDKDYKDWTDKQKNSKFWTWDQTRIDALKTALKG</sequence>
<dbReference type="PATRIC" id="fig|1365251.3.peg.4833"/>
<dbReference type="RefSeq" id="WP_063363970.1">
    <property type="nucleotide sequence ID" value="NZ_AUXZ01000130.1"/>
</dbReference>
<gene>
    <name evidence="2" type="ORF">N476_04340</name>
</gene>
<feature type="compositionally biased region" description="Polar residues" evidence="1">
    <location>
        <begin position="1"/>
        <end position="11"/>
    </location>
</feature>
<protein>
    <submittedName>
        <fullName evidence="2">Uncharacterized protein</fullName>
    </submittedName>
</protein>
<dbReference type="AlphaFoldDB" id="A0A167AD33"/>
<feature type="compositionally biased region" description="Basic and acidic residues" evidence="1">
    <location>
        <begin position="12"/>
        <end position="42"/>
    </location>
</feature>
<dbReference type="InterPro" id="IPR044929">
    <property type="entry name" value="DNA/RNA_non-sp_Endonuclease_sf"/>
</dbReference>
<accession>A0A167AD33</accession>
<dbReference type="Proteomes" id="UP000076503">
    <property type="component" value="Unassembled WGS sequence"/>
</dbReference>
<dbReference type="EMBL" id="AUXZ01000130">
    <property type="protein sequence ID" value="KZN45245.1"/>
    <property type="molecule type" value="Genomic_DNA"/>
</dbReference>
<reference evidence="2 3" key="1">
    <citation type="submission" date="2013-07" db="EMBL/GenBank/DDBJ databases">
        <title>Comparative Genomic and Metabolomic Analysis of Twelve Strains of Pseudoalteromonas luteoviolacea.</title>
        <authorList>
            <person name="Vynne N.G."/>
            <person name="Mansson M."/>
            <person name="Gram L."/>
        </authorList>
    </citation>
    <scope>NUCLEOTIDE SEQUENCE [LARGE SCALE GENOMIC DNA]</scope>
    <source>
        <strain evidence="2 3">H33</strain>
    </source>
</reference>